<comment type="caution">
    <text evidence="1">The sequence shown here is derived from an EMBL/GenBank/DDBJ whole genome shotgun (WGS) entry which is preliminary data.</text>
</comment>
<dbReference type="AlphaFoldDB" id="A0A1Q9D9M8"/>
<keyword evidence="2" id="KW-1185">Reference proteome</keyword>
<organism evidence="1 2">
    <name type="scientific">Symbiodinium microadriaticum</name>
    <name type="common">Dinoflagellate</name>
    <name type="synonym">Zooxanthella microadriatica</name>
    <dbReference type="NCBI Taxonomy" id="2951"/>
    <lineage>
        <taxon>Eukaryota</taxon>
        <taxon>Sar</taxon>
        <taxon>Alveolata</taxon>
        <taxon>Dinophyceae</taxon>
        <taxon>Suessiales</taxon>
        <taxon>Symbiodiniaceae</taxon>
        <taxon>Symbiodinium</taxon>
    </lineage>
</organism>
<gene>
    <name evidence="1" type="ORF">AK812_SmicGene26372</name>
</gene>
<proteinExistence type="predicted"/>
<reference evidence="1 2" key="1">
    <citation type="submission" date="2016-02" db="EMBL/GenBank/DDBJ databases">
        <title>Genome analysis of coral dinoflagellate symbionts highlights evolutionary adaptations to a symbiotic lifestyle.</title>
        <authorList>
            <person name="Aranda M."/>
            <person name="Li Y."/>
            <person name="Liew Y.J."/>
            <person name="Baumgarten S."/>
            <person name="Simakov O."/>
            <person name="Wilson M."/>
            <person name="Piel J."/>
            <person name="Ashoor H."/>
            <person name="Bougouffa S."/>
            <person name="Bajic V.B."/>
            <person name="Ryu T."/>
            <person name="Ravasi T."/>
            <person name="Bayer T."/>
            <person name="Micklem G."/>
            <person name="Kim H."/>
            <person name="Bhak J."/>
            <person name="Lajeunesse T.C."/>
            <person name="Voolstra C.R."/>
        </authorList>
    </citation>
    <scope>NUCLEOTIDE SEQUENCE [LARGE SCALE GENOMIC DNA]</scope>
    <source>
        <strain evidence="1 2">CCMP2467</strain>
    </source>
</reference>
<evidence type="ECO:0000313" key="1">
    <source>
        <dbReference type="EMBL" id="OLP91871.1"/>
    </source>
</evidence>
<dbReference type="OrthoDB" id="445007at2759"/>
<name>A0A1Q9D9M8_SYMMI</name>
<protein>
    <submittedName>
        <fullName evidence="1">Uncharacterized protein</fullName>
    </submittedName>
</protein>
<dbReference type="Gene3D" id="2.60.120.620">
    <property type="entry name" value="q2cbj1_9rhob like domain"/>
    <property type="match status" value="1"/>
</dbReference>
<dbReference type="EMBL" id="LSRX01000645">
    <property type="protein sequence ID" value="OLP91871.1"/>
    <property type="molecule type" value="Genomic_DNA"/>
</dbReference>
<accession>A0A1Q9D9M8</accession>
<dbReference type="Proteomes" id="UP000186817">
    <property type="component" value="Unassembled WGS sequence"/>
</dbReference>
<dbReference type="SUPFAM" id="SSF51197">
    <property type="entry name" value="Clavaminate synthase-like"/>
    <property type="match status" value="1"/>
</dbReference>
<evidence type="ECO:0000313" key="2">
    <source>
        <dbReference type="Proteomes" id="UP000186817"/>
    </source>
</evidence>
<sequence length="148" mass="17151">MLEVIWSTDWCVKPRSSPQHFTWHQDSTYSKFGLNGCTLWLAFSHVKASSGPILYRRFSQRMGQLKHVEDASDSSNLLAFGQYIPEDEPTPLRRDRATLLSGQPEEAHFELEAPPQEELGDKELAEWRKSMDREKAMYFEGHDQTGYK</sequence>